<organism evidence="4 5">
    <name type="scientific">Sediminibacterium roseum</name>
    <dbReference type="NCBI Taxonomy" id="1978412"/>
    <lineage>
        <taxon>Bacteria</taxon>
        <taxon>Pseudomonadati</taxon>
        <taxon>Bacteroidota</taxon>
        <taxon>Chitinophagia</taxon>
        <taxon>Chitinophagales</taxon>
        <taxon>Chitinophagaceae</taxon>
        <taxon>Sediminibacterium</taxon>
    </lineage>
</organism>
<name>A0ABW9ZWM8_9BACT</name>
<dbReference type="InterPro" id="IPR026956">
    <property type="entry name" value="D-ser_dehydrat-like_dom"/>
</dbReference>
<dbReference type="SUPFAM" id="SSF51419">
    <property type="entry name" value="PLP-binding barrel"/>
    <property type="match status" value="1"/>
</dbReference>
<keyword evidence="5" id="KW-1185">Reference proteome</keyword>
<dbReference type="Gene3D" id="2.40.37.20">
    <property type="entry name" value="D-serine dehydratase-like domain"/>
    <property type="match status" value="1"/>
</dbReference>
<dbReference type="InterPro" id="IPR029066">
    <property type="entry name" value="PLP-binding_barrel"/>
</dbReference>
<evidence type="ECO:0000313" key="4">
    <source>
        <dbReference type="EMBL" id="NCI51550.1"/>
    </source>
</evidence>
<comment type="caution">
    <text evidence="4">The sequence shown here is derived from an EMBL/GenBank/DDBJ whole genome shotgun (WGS) entry which is preliminary data.</text>
</comment>
<reference evidence="4 5" key="1">
    <citation type="submission" date="2020-01" db="EMBL/GenBank/DDBJ databases">
        <title>Genome analysis.</title>
        <authorList>
            <person name="Wu S."/>
            <person name="Wang G."/>
        </authorList>
    </citation>
    <scope>NUCLEOTIDE SEQUENCE [LARGE SCALE GENOMIC DNA]</scope>
    <source>
        <strain evidence="4 5">SYL130</strain>
    </source>
</reference>
<dbReference type="Gene3D" id="3.20.20.10">
    <property type="entry name" value="Alanine racemase"/>
    <property type="match status" value="1"/>
</dbReference>
<dbReference type="EMBL" id="JAACJS010000015">
    <property type="protein sequence ID" value="NCI51550.1"/>
    <property type="molecule type" value="Genomic_DNA"/>
</dbReference>
<gene>
    <name evidence="4" type="ORF">GWC95_16595</name>
</gene>
<dbReference type="InterPro" id="IPR042208">
    <property type="entry name" value="D-ser_dehydrat-like_sf"/>
</dbReference>
<comment type="similarity">
    <text evidence="1">Belongs to the DSD1 family.</text>
</comment>
<dbReference type="Pfam" id="PF14031">
    <property type="entry name" value="D-ser_dehydrat"/>
    <property type="match status" value="1"/>
</dbReference>
<protein>
    <submittedName>
        <fullName evidence="4">D-TA family PLP-dependent enzyme</fullName>
    </submittedName>
</protein>
<feature type="domain" description="D-serine dehydratase-like" evidence="3">
    <location>
        <begin position="258"/>
        <end position="347"/>
    </location>
</feature>
<dbReference type="InterPro" id="IPR001608">
    <property type="entry name" value="Ala_racemase_N"/>
</dbReference>
<dbReference type="RefSeq" id="WP_161819830.1">
    <property type="nucleotide sequence ID" value="NZ_JAACJS010000015.1"/>
</dbReference>
<evidence type="ECO:0000256" key="2">
    <source>
        <dbReference type="ARBA" id="ARBA00023239"/>
    </source>
</evidence>
<dbReference type="InterPro" id="IPR051466">
    <property type="entry name" value="D-amino_acid_metab_enzyme"/>
</dbReference>
<evidence type="ECO:0000259" key="3">
    <source>
        <dbReference type="SMART" id="SM01119"/>
    </source>
</evidence>
<dbReference type="SMART" id="SM01119">
    <property type="entry name" value="D-ser_dehydrat"/>
    <property type="match status" value="1"/>
</dbReference>
<dbReference type="PANTHER" id="PTHR28004:SF2">
    <property type="entry name" value="D-SERINE DEHYDRATASE"/>
    <property type="match status" value="1"/>
</dbReference>
<dbReference type="PANTHER" id="PTHR28004">
    <property type="entry name" value="ZGC:162816-RELATED"/>
    <property type="match status" value="1"/>
</dbReference>
<sequence>MEWYEINDIDTVDSPALVVYPERVKENIRKVIGMAGDVALLRPHVKTNKMAEVCRLMMDAGITRFKCATIAEAEMLAMVKAPDVLLAHQPVGPKIHRMLQLIKAYPDTHFTCIIDNLDTAKQISALFAAEGEHVQLFIDVNTGMKRSGILAENALGLFEDCLSLPNIRVTGLHGYDGHVHDKDLADRTNRSDKAFEQIAQLLAAIKNISDHEMQVVVGGSPSFPTHTKRKGVQYSPGTFVFWDWGYKEQLPDEPFDYAALVITRVISILDGKTICVDLGHKAIASENPLPRVHFLNATGLVQTGHSEEHLVLTVPDSSKWKVGDVLYGAPYHICPTVALYDRAVVVENHEVKDSWAVIARARKISI</sequence>
<dbReference type="Pfam" id="PF01168">
    <property type="entry name" value="Ala_racemase_N"/>
    <property type="match status" value="1"/>
</dbReference>
<accession>A0ABW9ZWM8</accession>
<keyword evidence="2" id="KW-0456">Lyase</keyword>
<evidence type="ECO:0000256" key="1">
    <source>
        <dbReference type="ARBA" id="ARBA00005323"/>
    </source>
</evidence>
<evidence type="ECO:0000313" key="5">
    <source>
        <dbReference type="Proteomes" id="UP000753802"/>
    </source>
</evidence>
<dbReference type="CDD" id="cd06821">
    <property type="entry name" value="PLPDE_III_D-TA"/>
    <property type="match status" value="1"/>
</dbReference>
<dbReference type="Proteomes" id="UP000753802">
    <property type="component" value="Unassembled WGS sequence"/>
</dbReference>
<proteinExistence type="inferred from homology"/>